<accession>A0A7L4YPH1</accession>
<protein>
    <submittedName>
        <fullName evidence="2">MBL fold metallo-hydrolase</fullName>
    </submittedName>
</protein>
<sequence length="261" mass="27464">MSEFVEVAPGVLVATHDYSTTTTVVLDGSDGALVIDPAISVTQIDAMAATLRGWGRAIRAGFATHWHWDHVLWRPALGDAPRYASAATITLAQRHAAANAAEAAESGLEVDVAWCTDLVTLQTDEIPWDGPAAVVTVHDGHAAGHSAVFLPGSGVLVAGDMLSDIEVPILDLDTESPVDDYAHGLELFADLADQVQVVVPGHGGIGDGPALRRRISADLRYLDDLTAGRPSADPRLAGAPEWLRTHHHNTATMLQGLASDS</sequence>
<dbReference type="PANTHER" id="PTHR42951">
    <property type="entry name" value="METALLO-BETA-LACTAMASE DOMAIN-CONTAINING"/>
    <property type="match status" value="1"/>
</dbReference>
<evidence type="ECO:0000313" key="3">
    <source>
        <dbReference type="Proteomes" id="UP000463857"/>
    </source>
</evidence>
<dbReference type="KEGG" id="eke:EK0264_11925"/>
<feature type="domain" description="Metallo-beta-lactamase" evidence="1">
    <location>
        <begin position="20"/>
        <end position="202"/>
    </location>
</feature>
<dbReference type="AlphaFoldDB" id="A0A7L4YPH1"/>
<dbReference type="EMBL" id="CP047156">
    <property type="protein sequence ID" value="QHC00922.1"/>
    <property type="molecule type" value="Genomic_DNA"/>
</dbReference>
<keyword evidence="3" id="KW-1185">Reference proteome</keyword>
<dbReference type="InterPro" id="IPR036866">
    <property type="entry name" value="RibonucZ/Hydroxyglut_hydro"/>
</dbReference>
<dbReference type="OrthoDB" id="3813329at2"/>
<dbReference type="GO" id="GO:0016787">
    <property type="term" value="F:hydrolase activity"/>
    <property type="evidence" value="ECO:0007669"/>
    <property type="project" value="UniProtKB-KW"/>
</dbReference>
<evidence type="ECO:0000259" key="1">
    <source>
        <dbReference type="SMART" id="SM00849"/>
    </source>
</evidence>
<dbReference type="PANTHER" id="PTHR42951:SF22">
    <property type="entry name" value="METALLO BETA-LACTAMASE SUPERFAMILY LIPOPROTEIN"/>
    <property type="match status" value="1"/>
</dbReference>
<dbReference type="Pfam" id="PF00753">
    <property type="entry name" value="Lactamase_B"/>
    <property type="match status" value="1"/>
</dbReference>
<dbReference type="InterPro" id="IPR001279">
    <property type="entry name" value="Metallo-B-lactamas"/>
</dbReference>
<dbReference type="SMART" id="SM00849">
    <property type="entry name" value="Lactamase_B"/>
    <property type="match status" value="1"/>
</dbReference>
<dbReference type="InterPro" id="IPR050855">
    <property type="entry name" value="NDM-1-like"/>
</dbReference>
<gene>
    <name evidence="2" type="ORF">EK0264_11925</name>
</gene>
<dbReference type="InParanoid" id="A0A7L4YPH1"/>
<dbReference type="RefSeq" id="WP_159545883.1">
    <property type="nucleotide sequence ID" value="NZ_CP047156.1"/>
</dbReference>
<proteinExistence type="predicted"/>
<reference evidence="2 3" key="1">
    <citation type="journal article" date="2018" name="Int. J. Syst. Evol. Microbiol.">
        <title>Epidermidibacterium keratini gen. nov., sp. nov., a member of the family Sporichthyaceae, isolated from keratin epidermis.</title>
        <authorList>
            <person name="Lee D.G."/>
            <person name="Trujillo M.E."/>
            <person name="Kang S."/>
            <person name="Nam J.J."/>
            <person name="Kim Y.J."/>
        </authorList>
    </citation>
    <scope>NUCLEOTIDE SEQUENCE [LARGE SCALE GENOMIC DNA]</scope>
    <source>
        <strain evidence="2 3">EPI-7</strain>
    </source>
</reference>
<keyword evidence="2" id="KW-0378">Hydrolase</keyword>
<dbReference type="SUPFAM" id="SSF56281">
    <property type="entry name" value="Metallo-hydrolase/oxidoreductase"/>
    <property type="match status" value="1"/>
</dbReference>
<dbReference type="Gene3D" id="3.60.15.10">
    <property type="entry name" value="Ribonuclease Z/Hydroxyacylglutathione hydrolase-like"/>
    <property type="match status" value="1"/>
</dbReference>
<evidence type="ECO:0000313" key="2">
    <source>
        <dbReference type="EMBL" id="QHC00922.1"/>
    </source>
</evidence>
<dbReference type="Proteomes" id="UP000463857">
    <property type="component" value="Chromosome"/>
</dbReference>
<name>A0A7L4YPH1_9ACTN</name>
<organism evidence="2 3">
    <name type="scientific">Epidermidibacterium keratini</name>
    <dbReference type="NCBI Taxonomy" id="1891644"/>
    <lineage>
        <taxon>Bacteria</taxon>
        <taxon>Bacillati</taxon>
        <taxon>Actinomycetota</taxon>
        <taxon>Actinomycetes</taxon>
        <taxon>Sporichthyales</taxon>
        <taxon>Sporichthyaceae</taxon>
        <taxon>Epidermidibacterium</taxon>
    </lineage>
</organism>